<organism evidence="3">
    <name type="scientific">Vecturithrix granuli</name>
    <dbReference type="NCBI Taxonomy" id="1499967"/>
    <lineage>
        <taxon>Bacteria</taxon>
        <taxon>Candidatus Moduliflexota</taxon>
        <taxon>Candidatus Vecturitrichia</taxon>
        <taxon>Candidatus Vecturitrichales</taxon>
        <taxon>Candidatus Vecturitrichaceae</taxon>
        <taxon>Candidatus Vecturithrix</taxon>
    </lineage>
</organism>
<evidence type="ECO:0000256" key="1">
    <source>
        <dbReference type="PIRNR" id="PIRNR012524"/>
    </source>
</evidence>
<dbReference type="PROSITE" id="PS50126">
    <property type="entry name" value="S1"/>
    <property type="match status" value="1"/>
</dbReference>
<dbReference type="InterPro" id="IPR014464">
    <property type="entry name" value="CvfB_fam"/>
</dbReference>
<dbReference type="STRING" id="1499967.U27_03685"/>
<protein>
    <submittedName>
        <fullName evidence="3">S1 RNA binding domain protein</fullName>
    </submittedName>
</protein>
<dbReference type="Pfam" id="PF17783">
    <property type="entry name" value="WHD_CvfB"/>
    <property type="match status" value="1"/>
</dbReference>
<dbReference type="HOGENOM" id="CLU_064885_0_1_0"/>
<keyword evidence="4" id="KW-1185">Reference proteome</keyword>
<evidence type="ECO:0000313" key="3">
    <source>
        <dbReference type="EMBL" id="GAK56722.1"/>
    </source>
</evidence>
<dbReference type="Pfam" id="PF13509">
    <property type="entry name" value="S1_2"/>
    <property type="match status" value="2"/>
</dbReference>
<dbReference type="PANTHER" id="PTHR37296">
    <property type="entry name" value="CONSERVED VIRULENCE FACTOR B"/>
    <property type="match status" value="1"/>
</dbReference>
<evidence type="ECO:0000259" key="2">
    <source>
        <dbReference type="PROSITE" id="PS50126"/>
    </source>
</evidence>
<dbReference type="Gene3D" id="2.40.50.140">
    <property type="entry name" value="Nucleic acid-binding proteins"/>
    <property type="match status" value="3"/>
</dbReference>
<feature type="domain" description="S1 motif" evidence="2">
    <location>
        <begin position="147"/>
        <end position="209"/>
    </location>
</feature>
<dbReference type="Gene3D" id="1.10.10.10">
    <property type="entry name" value="Winged helix-like DNA-binding domain superfamily/Winged helix DNA-binding domain"/>
    <property type="match status" value="1"/>
</dbReference>
<dbReference type="PANTHER" id="PTHR37296:SF1">
    <property type="entry name" value="CONSERVED VIRULENCE FACTOR B"/>
    <property type="match status" value="1"/>
</dbReference>
<dbReference type="AlphaFoldDB" id="A0A081BWL7"/>
<proteinExistence type="inferred from homology"/>
<dbReference type="SMART" id="SM00316">
    <property type="entry name" value="S1"/>
    <property type="match status" value="3"/>
</dbReference>
<reference evidence="3" key="1">
    <citation type="journal article" date="2015" name="PeerJ">
        <title>First genomic representation of candidate bacterial phylum KSB3 points to enhanced environmental sensing as a trigger of wastewater bulking.</title>
        <authorList>
            <person name="Sekiguchi Y."/>
            <person name="Ohashi A."/>
            <person name="Parks D.H."/>
            <person name="Yamauchi T."/>
            <person name="Tyson G.W."/>
            <person name="Hugenholtz P."/>
        </authorList>
    </citation>
    <scope>NUCLEOTIDE SEQUENCE [LARGE SCALE GENOMIC DNA]</scope>
</reference>
<dbReference type="InterPro" id="IPR003029">
    <property type="entry name" value="S1_domain"/>
</dbReference>
<gene>
    <name evidence="3" type="ORF">U27_03685</name>
</gene>
<dbReference type="GO" id="GO:0003676">
    <property type="term" value="F:nucleic acid binding"/>
    <property type="evidence" value="ECO:0007669"/>
    <property type="project" value="InterPro"/>
</dbReference>
<dbReference type="InterPro" id="IPR048587">
    <property type="entry name" value="CvfB_S1_3rd"/>
</dbReference>
<evidence type="ECO:0000313" key="4">
    <source>
        <dbReference type="Proteomes" id="UP000030661"/>
    </source>
</evidence>
<dbReference type="SUPFAM" id="SSF50249">
    <property type="entry name" value="Nucleic acid-binding proteins"/>
    <property type="match status" value="1"/>
</dbReference>
<comment type="similarity">
    <text evidence="1">Belongs to the CvfB family.</text>
</comment>
<dbReference type="InterPro" id="IPR036388">
    <property type="entry name" value="WH-like_DNA-bd_sf"/>
</dbReference>
<sequence>MIQVGTFQTLPIANLTPIGVYLDAGTGYTEDNILLPKKEVPPDVQKGDELKVFIYRDSEDRLIATCRTPLAQVGDIALLRIVQNTDVGAFLDWGLEKDLFLPFNEQKYRVEEGKRYLVAVYLDKQDRICATTNVSKYLRTDSPYQKNDVVSGTVYLVKPEFGAFVAVENRYAGMIPNQELFSPVRRGMQLENLRVTRVREDGQLDLSLRKVAYQQMQDDAAWLLEVLHANQGMLPLHDKSHPGAIKHHLHLSKNAFKRAVGQLLKAGKIELIEGGIRLKQ</sequence>
<dbReference type="InterPro" id="IPR012340">
    <property type="entry name" value="NA-bd_OB-fold"/>
</dbReference>
<dbReference type="PIRSF" id="PIRSF012524">
    <property type="entry name" value="YitL_S1"/>
    <property type="match status" value="1"/>
</dbReference>
<accession>A0A081BWL7</accession>
<dbReference type="InterPro" id="IPR040764">
    <property type="entry name" value="CvfB_WH"/>
</dbReference>
<dbReference type="eggNOG" id="COG2996">
    <property type="taxonomic scope" value="Bacteria"/>
</dbReference>
<dbReference type="EMBL" id="DF820465">
    <property type="protein sequence ID" value="GAK56722.1"/>
    <property type="molecule type" value="Genomic_DNA"/>
</dbReference>
<dbReference type="Proteomes" id="UP000030661">
    <property type="component" value="Unassembled WGS sequence"/>
</dbReference>
<name>A0A081BWL7_VECG1</name>
<dbReference type="Pfam" id="PF21543">
    <property type="entry name" value="CvfB_2nd"/>
    <property type="match status" value="1"/>
</dbReference>
<dbReference type="InterPro" id="IPR039566">
    <property type="entry name" value="CvfB_S1_st"/>
</dbReference>